<accession>A0A067TFJ9</accession>
<gene>
    <name evidence="2" type="ORF">GALMADRAFT_155533</name>
</gene>
<feature type="compositionally biased region" description="Polar residues" evidence="1">
    <location>
        <begin position="497"/>
        <end position="512"/>
    </location>
</feature>
<dbReference type="HOGENOM" id="CLU_028346_0_0_1"/>
<feature type="compositionally biased region" description="Polar residues" evidence="1">
    <location>
        <begin position="571"/>
        <end position="596"/>
    </location>
</feature>
<dbReference type="Proteomes" id="UP000027222">
    <property type="component" value="Unassembled WGS sequence"/>
</dbReference>
<dbReference type="STRING" id="685588.A0A067TFJ9"/>
<feature type="compositionally biased region" description="Low complexity" evidence="1">
    <location>
        <begin position="434"/>
        <end position="446"/>
    </location>
</feature>
<protein>
    <submittedName>
        <fullName evidence="2">Uncharacterized protein</fullName>
    </submittedName>
</protein>
<feature type="region of interest" description="Disordered" evidence="1">
    <location>
        <begin position="531"/>
        <end position="628"/>
    </location>
</feature>
<feature type="compositionally biased region" description="Polar residues" evidence="1">
    <location>
        <begin position="531"/>
        <end position="548"/>
    </location>
</feature>
<feature type="region of interest" description="Disordered" evidence="1">
    <location>
        <begin position="406"/>
        <end position="518"/>
    </location>
</feature>
<feature type="compositionally biased region" description="Low complexity" evidence="1">
    <location>
        <begin position="465"/>
        <end position="476"/>
    </location>
</feature>
<organism evidence="2 3">
    <name type="scientific">Galerina marginata (strain CBS 339.88)</name>
    <dbReference type="NCBI Taxonomy" id="685588"/>
    <lineage>
        <taxon>Eukaryota</taxon>
        <taxon>Fungi</taxon>
        <taxon>Dikarya</taxon>
        <taxon>Basidiomycota</taxon>
        <taxon>Agaricomycotina</taxon>
        <taxon>Agaricomycetes</taxon>
        <taxon>Agaricomycetidae</taxon>
        <taxon>Agaricales</taxon>
        <taxon>Agaricineae</taxon>
        <taxon>Strophariaceae</taxon>
        <taxon>Galerina</taxon>
    </lineage>
</organism>
<dbReference type="EMBL" id="KL142376">
    <property type="protein sequence ID" value="KDR77763.1"/>
    <property type="molecule type" value="Genomic_DNA"/>
</dbReference>
<feature type="compositionally biased region" description="Polar residues" evidence="1">
    <location>
        <begin position="422"/>
        <end position="433"/>
    </location>
</feature>
<name>A0A067TFJ9_GALM3</name>
<evidence type="ECO:0000313" key="2">
    <source>
        <dbReference type="EMBL" id="KDR77763.1"/>
    </source>
</evidence>
<keyword evidence="3" id="KW-1185">Reference proteome</keyword>
<feature type="compositionally biased region" description="Polar residues" evidence="1">
    <location>
        <begin position="477"/>
        <end position="486"/>
    </location>
</feature>
<proteinExistence type="predicted"/>
<reference evidence="3" key="1">
    <citation type="journal article" date="2014" name="Proc. Natl. Acad. Sci. U.S.A.">
        <title>Extensive sampling of basidiomycete genomes demonstrates inadequacy of the white-rot/brown-rot paradigm for wood decay fungi.</title>
        <authorList>
            <person name="Riley R."/>
            <person name="Salamov A.A."/>
            <person name="Brown D.W."/>
            <person name="Nagy L.G."/>
            <person name="Floudas D."/>
            <person name="Held B.W."/>
            <person name="Levasseur A."/>
            <person name="Lombard V."/>
            <person name="Morin E."/>
            <person name="Otillar R."/>
            <person name="Lindquist E.A."/>
            <person name="Sun H."/>
            <person name="LaButti K.M."/>
            <person name="Schmutz J."/>
            <person name="Jabbour D."/>
            <person name="Luo H."/>
            <person name="Baker S.E."/>
            <person name="Pisabarro A.G."/>
            <person name="Walton J.D."/>
            <person name="Blanchette R.A."/>
            <person name="Henrissat B."/>
            <person name="Martin F."/>
            <person name="Cullen D."/>
            <person name="Hibbett D.S."/>
            <person name="Grigoriev I.V."/>
        </authorList>
    </citation>
    <scope>NUCLEOTIDE SEQUENCE [LARGE SCALE GENOMIC DNA]</scope>
    <source>
        <strain evidence="3">CBS 339.88</strain>
    </source>
</reference>
<dbReference type="OrthoDB" id="3063186at2759"/>
<evidence type="ECO:0000256" key="1">
    <source>
        <dbReference type="SAM" id="MobiDB-lite"/>
    </source>
</evidence>
<feature type="compositionally biased region" description="Basic residues" evidence="1">
    <location>
        <begin position="553"/>
        <end position="568"/>
    </location>
</feature>
<dbReference type="AlphaFoldDB" id="A0A067TFJ9"/>
<sequence>MSSNPSTKFPDAQLARLKELIPDYVNTIKQCNPKLDKGSPALRKWREENVKMLMEEDLFKDLVKSSGLEPKKWEEAIIKWYTNYYNNKYLAAIRRELAKSSSATTATLSLSSSIPPENKAAIDNILQRAILTFMGDLSARDMFASENDEAIKDKMAELRVEHPHLEGGALRNKALKVLWDGADQKHWESKIAELAANVEENQRDFPGLMYCALQNLCKRDRLGSVLMSFSWAFRSPKDDGLMMGSTYTGYDSHRKTEITIKPVDYDAQLEAWLVHADATLPRKPQRFIYTFPFDEDGIPVLPNVDLGEASSNQVATLVSEYLATLWNFSHKGTEPVPSVPWDDIASHPDRYFDTLLHRLPVSLKSPDLMKGSPLTAFTLYEYFSKTIADSMPFQFYEQHAMAPHNDSCHAGTDTTDPPIEPSNASVCPSATPESSSATNGTASTGSPKDLPIPNVGNATEPPNASVSPSPTPESSPATNGTASTGPPNELSVPDVENATSPAPESSLPTSDATFAGKAQELATSTIGSTTFVASSTAPQVSDSATLKNPTTSRRTKAKPKPRASAKKRPSTDVTAPGNPTSVPTPSSGALPSSGRPTRSAKAGEKRKQPDTVGQETQETKTKKKKPGYFYVLVDADGNPIETPAQA</sequence>
<evidence type="ECO:0000313" key="3">
    <source>
        <dbReference type="Proteomes" id="UP000027222"/>
    </source>
</evidence>